<dbReference type="InterPro" id="IPR001584">
    <property type="entry name" value="Integrase_cat-core"/>
</dbReference>
<reference evidence="2" key="1">
    <citation type="submission" date="2018-05" db="EMBL/GenBank/DDBJ databases">
        <title>Draft genome of Mucuna pruriens seed.</title>
        <authorList>
            <person name="Nnadi N.E."/>
            <person name="Vos R."/>
            <person name="Hasami M.H."/>
            <person name="Devisetty U.K."/>
            <person name="Aguiy J.C."/>
        </authorList>
    </citation>
    <scope>NUCLEOTIDE SEQUENCE [LARGE SCALE GENOMIC DNA]</scope>
    <source>
        <strain evidence="2">JCA_2017</strain>
    </source>
</reference>
<proteinExistence type="predicted"/>
<name>A0A371HW68_MUCPR</name>
<dbReference type="Gene3D" id="3.30.420.10">
    <property type="entry name" value="Ribonuclease H-like superfamily/Ribonuclease H"/>
    <property type="match status" value="1"/>
</dbReference>
<dbReference type="InterPro" id="IPR036397">
    <property type="entry name" value="RNaseH_sf"/>
</dbReference>
<dbReference type="GO" id="GO:0015074">
    <property type="term" value="P:DNA integration"/>
    <property type="evidence" value="ECO:0007669"/>
    <property type="project" value="InterPro"/>
</dbReference>
<dbReference type="PANTHER" id="PTHR42648">
    <property type="entry name" value="TRANSPOSASE, PUTATIVE-RELATED"/>
    <property type="match status" value="1"/>
</dbReference>
<accession>A0A371HW68</accession>
<dbReference type="PANTHER" id="PTHR42648:SF28">
    <property type="entry name" value="TRANSPOSON-ENCODED PROTEIN WITH RIBONUCLEASE H-LIKE AND RETROVIRUS ZINC FINGER-LIKE DOMAINS"/>
    <property type="match status" value="1"/>
</dbReference>
<dbReference type="Proteomes" id="UP000257109">
    <property type="component" value="Unassembled WGS sequence"/>
</dbReference>
<keyword evidence="3" id="KW-1185">Reference proteome</keyword>
<feature type="domain" description="Integrase catalytic" evidence="1">
    <location>
        <begin position="121"/>
        <end position="240"/>
    </location>
</feature>
<dbReference type="InterPro" id="IPR057670">
    <property type="entry name" value="SH3_retrovirus"/>
</dbReference>
<dbReference type="PROSITE" id="PS50994">
    <property type="entry name" value="INTEGRASE"/>
    <property type="match status" value="1"/>
</dbReference>
<protein>
    <recommendedName>
        <fullName evidence="1">Integrase catalytic domain-containing protein</fullName>
    </recommendedName>
</protein>
<sequence length="265" mass="30722">MTNIEPVNKLVTEKWPTQERYATVYTFYSGIPTTVTNETSYGRVVQYLPLRYPIHNFAFTSTEFIRSDVSGKICTRTQKEIDIHEYLGPARTMTHRGCSYFLTIIYERRVWIYVLKNKGDIFEKFKELHTQIGTKLKCLRIDNGLEFVLEQFNNFCKKLGIRRHKTVVETPQHNGLVERMNRTILERIRCMLLSAGLPKAFWGCPSSAIGFKTLMELWNGKLANYSNLKVCSVLAFVHVKQDKLEARAIRCAFIGYPLGIKGYKL</sequence>
<dbReference type="GO" id="GO:0003676">
    <property type="term" value="F:nucleic acid binding"/>
    <property type="evidence" value="ECO:0007669"/>
    <property type="project" value="InterPro"/>
</dbReference>
<dbReference type="STRING" id="157652.A0A371HW68"/>
<organism evidence="2 3">
    <name type="scientific">Mucuna pruriens</name>
    <name type="common">Velvet bean</name>
    <name type="synonym">Dolichos pruriens</name>
    <dbReference type="NCBI Taxonomy" id="157652"/>
    <lineage>
        <taxon>Eukaryota</taxon>
        <taxon>Viridiplantae</taxon>
        <taxon>Streptophyta</taxon>
        <taxon>Embryophyta</taxon>
        <taxon>Tracheophyta</taxon>
        <taxon>Spermatophyta</taxon>
        <taxon>Magnoliopsida</taxon>
        <taxon>eudicotyledons</taxon>
        <taxon>Gunneridae</taxon>
        <taxon>Pentapetalae</taxon>
        <taxon>rosids</taxon>
        <taxon>fabids</taxon>
        <taxon>Fabales</taxon>
        <taxon>Fabaceae</taxon>
        <taxon>Papilionoideae</taxon>
        <taxon>50 kb inversion clade</taxon>
        <taxon>NPAAA clade</taxon>
        <taxon>indigoferoid/millettioid clade</taxon>
        <taxon>Phaseoleae</taxon>
        <taxon>Mucuna</taxon>
    </lineage>
</organism>
<dbReference type="EMBL" id="QJKJ01001562">
    <property type="protein sequence ID" value="RDY07025.1"/>
    <property type="molecule type" value="Genomic_DNA"/>
</dbReference>
<comment type="caution">
    <text evidence="2">The sequence shown here is derived from an EMBL/GenBank/DDBJ whole genome shotgun (WGS) entry which is preliminary data.</text>
</comment>
<dbReference type="InterPro" id="IPR039537">
    <property type="entry name" value="Retrotran_Ty1/copia-like"/>
</dbReference>
<evidence type="ECO:0000259" key="1">
    <source>
        <dbReference type="PROSITE" id="PS50994"/>
    </source>
</evidence>
<dbReference type="SUPFAM" id="SSF53098">
    <property type="entry name" value="Ribonuclease H-like"/>
    <property type="match status" value="1"/>
</dbReference>
<evidence type="ECO:0000313" key="3">
    <source>
        <dbReference type="Proteomes" id="UP000257109"/>
    </source>
</evidence>
<dbReference type="OrthoDB" id="1422884at2759"/>
<evidence type="ECO:0000313" key="2">
    <source>
        <dbReference type="EMBL" id="RDY07025.1"/>
    </source>
</evidence>
<feature type="non-terminal residue" evidence="2">
    <location>
        <position position="1"/>
    </location>
</feature>
<dbReference type="AlphaFoldDB" id="A0A371HW68"/>
<gene>
    <name evidence="2" type="ORF">CR513_08919</name>
</gene>
<dbReference type="InterPro" id="IPR012337">
    <property type="entry name" value="RNaseH-like_sf"/>
</dbReference>
<dbReference type="Pfam" id="PF25597">
    <property type="entry name" value="SH3_retrovirus"/>
    <property type="match status" value="1"/>
</dbReference>